<feature type="compositionally biased region" description="Basic and acidic residues" evidence="1">
    <location>
        <begin position="136"/>
        <end position="152"/>
    </location>
</feature>
<dbReference type="PATRIC" id="fig|178606.4.peg.305"/>
<accession>A0A094WHE7</accession>
<comment type="caution">
    <text evidence="2">The sequence shown here is derived from an EMBL/GenBank/DDBJ whole genome shotgun (WGS) entry which is preliminary data.</text>
</comment>
<evidence type="ECO:0000256" key="1">
    <source>
        <dbReference type="SAM" id="MobiDB-lite"/>
    </source>
</evidence>
<sequence length="152" mass="16935">MGASRECIAIENLLVSVCDRAREFFYRILGGTEIDFLEGPDQTLWAIEVKRSLAPKPDLGFSFGQSRPVSGAQGCRLSRRGRNPSAGRNHGDFPFRAGPGNQREEPDMKGGRISGTKRNCALEGIRQGEELPNDSQEGKMKSVDRNNRIRWK</sequence>
<proteinExistence type="predicted"/>
<organism evidence="2 3">
    <name type="scientific">Leptospirillum ferriphilum</name>
    <dbReference type="NCBI Taxonomy" id="178606"/>
    <lineage>
        <taxon>Bacteria</taxon>
        <taxon>Pseudomonadati</taxon>
        <taxon>Nitrospirota</taxon>
        <taxon>Nitrospiria</taxon>
        <taxon>Nitrospirales</taxon>
        <taxon>Nitrospiraceae</taxon>
        <taxon>Leptospirillum</taxon>
    </lineage>
</organism>
<name>A0A094WHE7_9BACT</name>
<reference evidence="2 3" key="1">
    <citation type="submission" date="2014-06" db="EMBL/GenBank/DDBJ databases">
        <title>Draft genome sequence of iron oxidizing acidophile Leptospirillum ferriphilum DSM14647.</title>
        <authorList>
            <person name="Cardenas J.P."/>
            <person name="Lazcano M."/>
            <person name="Ossandon F.J."/>
            <person name="Corbett M."/>
            <person name="Holmes D.S."/>
            <person name="Watkin E."/>
        </authorList>
    </citation>
    <scope>NUCLEOTIDE SEQUENCE [LARGE SCALE GENOMIC DNA]</scope>
    <source>
        <strain evidence="2 3">DSM 14647</strain>
    </source>
</reference>
<gene>
    <name evidence="2" type="ORF">LptCag_2521</name>
</gene>
<protein>
    <recommendedName>
        <fullName evidence="4">DUF4143 domain-containing protein</fullName>
    </recommendedName>
</protein>
<evidence type="ECO:0008006" key="4">
    <source>
        <dbReference type="Google" id="ProtNLM"/>
    </source>
</evidence>
<feature type="region of interest" description="Disordered" evidence="1">
    <location>
        <begin position="60"/>
        <end position="152"/>
    </location>
</feature>
<evidence type="ECO:0000313" key="2">
    <source>
        <dbReference type="EMBL" id="KGA95087.1"/>
    </source>
</evidence>
<dbReference type="AlphaFoldDB" id="A0A094WHE7"/>
<dbReference type="EMBL" id="JPGK01000001">
    <property type="protein sequence ID" value="KGA95087.1"/>
    <property type="molecule type" value="Genomic_DNA"/>
</dbReference>
<dbReference type="Proteomes" id="UP000029452">
    <property type="component" value="Unassembled WGS sequence"/>
</dbReference>
<evidence type="ECO:0000313" key="3">
    <source>
        <dbReference type="Proteomes" id="UP000029452"/>
    </source>
</evidence>